<evidence type="ECO:0000256" key="5">
    <source>
        <dbReference type="ARBA" id="ARBA00022692"/>
    </source>
</evidence>
<dbReference type="InterPro" id="IPR004669">
    <property type="entry name" value="C4_dicarb_anaerob_car"/>
</dbReference>
<evidence type="ECO:0000256" key="3">
    <source>
        <dbReference type="ARBA" id="ARBA00022448"/>
    </source>
</evidence>
<organism evidence="9 10">
    <name type="scientific">Pelosinus fermentans B4</name>
    <dbReference type="NCBI Taxonomy" id="1149862"/>
    <lineage>
        <taxon>Bacteria</taxon>
        <taxon>Bacillati</taxon>
        <taxon>Bacillota</taxon>
        <taxon>Negativicutes</taxon>
        <taxon>Selenomonadales</taxon>
        <taxon>Sporomusaceae</taxon>
        <taxon>Pelosinus</taxon>
    </lineage>
</organism>
<proteinExistence type="inferred from homology"/>
<feature type="transmembrane region" description="Helical" evidence="8">
    <location>
        <begin position="305"/>
        <end position="322"/>
    </location>
</feature>
<gene>
    <name evidence="9" type="ORF">FB4_1861</name>
</gene>
<comment type="caution">
    <text evidence="9">The sequence shown here is derived from an EMBL/GenBank/DDBJ whole genome shotgun (WGS) entry which is preliminary data.</text>
</comment>
<accession>I9LKD8</accession>
<feature type="transmembrane region" description="Helical" evidence="8">
    <location>
        <begin position="268"/>
        <end position="285"/>
    </location>
</feature>
<evidence type="ECO:0000256" key="6">
    <source>
        <dbReference type="ARBA" id="ARBA00022989"/>
    </source>
</evidence>
<feature type="transmembrane region" description="Helical" evidence="8">
    <location>
        <begin position="430"/>
        <end position="448"/>
    </location>
</feature>
<evidence type="ECO:0000313" key="10">
    <source>
        <dbReference type="Proteomes" id="UP000004324"/>
    </source>
</evidence>
<evidence type="ECO:0000313" key="9">
    <source>
        <dbReference type="EMBL" id="EIW21009.1"/>
    </source>
</evidence>
<feature type="transmembrane region" description="Helical" evidence="8">
    <location>
        <begin position="157"/>
        <end position="180"/>
    </location>
</feature>
<feature type="transmembrane region" description="Helical" evidence="8">
    <location>
        <begin position="241"/>
        <end position="261"/>
    </location>
</feature>
<comment type="similarity">
    <text evidence="2">Belongs to the DcuC/DcuD transporter (TC 2.A.61) family.</text>
</comment>
<feature type="transmembrane region" description="Helical" evidence="8">
    <location>
        <begin position="27"/>
        <end position="47"/>
    </location>
</feature>
<comment type="subcellular location">
    <subcellularLocation>
        <location evidence="1">Cell membrane</location>
        <topology evidence="1">Multi-pass membrane protein</topology>
    </subcellularLocation>
</comment>
<feature type="transmembrane region" description="Helical" evidence="8">
    <location>
        <begin position="106"/>
        <end position="123"/>
    </location>
</feature>
<sequence length="449" mass="47430">MVGVIVATLVILLIAYLVYKKYKPQTVILLGGMILIASAIIIGNPIIAAKQSMGNPWLDIFKVIEDLASNRVAGLGLMIMSVTGFVKYMDYIGASRVFVHIGVKPLQLIRSPYVVLAFAYLIGQMMKMAITSAAGLGVLLMATMFPILLSLGVSRGAAAAVIVSASCIDLGPAAATSNLMAKTAGIDVVDYFINYQLVVAIPVILTIAVLHSIVQRYFDKKEEAAGAEKMEVNEGELPPKIYAILPILPLLMIFIFSPVVGSKLKMSLVSAMFFGLFVSMIFEFFRTHDLKEVFKGIQKFFDGMGSAFATVVTLVIAGELFAKGLNAVGAVDTVINASKTAGFGEEAMTILLQTVIAGATILTGSGDAAVFSFAGLAPVIAAHHGVNPVEMLIPMQFSATLARSISPISAVMIAVAGIAMVSPFDIAKRTMIPLGAGLIVTTIASLMLI</sequence>
<keyword evidence="10" id="KW-1185">Reference proteome</keyword>
<dbReference type="PANTHER" id="PTHR42002:SF2">
    <property type="entry name" value="ANAEROBIC C4-DICARBOXYLATE TRANSPORTER DCUC-RELATED"/>
    <property type="match status" value="1"/>
</dbReference>
<dbReference type="RefSeq" id="WP_007930375.1">
    <property type="nucleotide sequence ID" value="NZ_AKVJ01000002.1"/>
</dbReference>
<evidence type="ECO:0000256" key="1">
    <source>
        <dbReference type="ARBA" id="ARBA00004651"/>
    </source>
</evidence>
<evidence type="ECO:0000256" key="7">
    <source>
        <dbReference type="ARBA" id="ARBA00023136"/>
    </source>
</evidence>
<dbReference type="OrthoDB" id="1674075at2"/>
<evidence type="ECO:0000256" key="4">
    <source>
        <dbReference type="ARBA" id="ARBA00022475"/>
    </source>
</evidence>
<dbReference type="GO" id="GO:0015556">
    <property type="term" value="F:C4-dicarboxylate transmembrane transporter activity"/>
    <property type="evidence" value="ECO:0007669"/>
    <property type="project" value="InterPro"/>
</dbReference>
<dbReference type="Proteomes" id="UP000004324">
    <property type="component" value="Unassembled WGS sequence"/>
</dbReference>
<dbReference type="PATRIC" id="fig|1149862.3.peg.137"/>
<name>I9LKD8_9FIRM</name>
<feature type="transmembrane region" description="Helical" evidence="8">
    <location>
        <begin position="68"/>
        <end position="86"/>
    </location>
</feature>
<feature type="transmembrane region" description="Helical" evidence="8">
    <location>
        <begin position="192"/>
        <end position="214"/>
    </location>
</feature>
<evidence type="ECO:0000256" key="8">
    <source>
        <dbReference type="SAM" id="Phobius"/>
    </source>
</evidence>
<dbReference type="NCBIfam" id="NF037994">
    <property type="entry name" value="DcuC_1"/>
    <property type="match status" value="1"/>
</dbReference>
<keyword evidence="5 8" id="KW-0812">Transmembrane</keyword>
<dbReference type="PANTHER" id="PTHR42002">
    <property type="entry name" value="ANAEROBIC C4-DICARBOXYLATE TRANSPORTER DCUC-RELATED"/>
    <property type="match status" value="1"/>
</dbReference>
<dbReference type="AlphaFoldDB" id="I9LKD8"/>
<feature type="transmembrane region" description="Helical" evidence="8">
    <location>
        <begin position="130"/>
        <end position="151"/>
    </location>
</feature>
<evidence type="ECO:0000256" key="2">
    <source>
        <dbReference type="ARBA" id="ARBA00005275"/>
    </source>
</evidence>
<dbReference type="NCBIfam" id="TIGR00771">
    <property type="entry name" value="DcuC"/>
    <property type="match status" value="1"/>
</dbReference>
<dbReference type="InterPro" id="IPR018385">
    <property type="entry name" value="C4_dicarb_anaerob_car-like"/>
</dbReference>
<dbReference type="EMBL" id="AKVJ01000002">
    <property type="protein sequence ID" value="EIW21009.1"/>
    <property type="molecule type" value="Genomic_DNA"/>
</dbReference>
<keyword evidence="3" id="KW-0813">Transport</keyword>
<reference evidence="9 10" key="1">
    <citation type="journal article" date="2012" name="J. Bacteriol.">
        <title>Draft Genome Sequences for Two Metal-Reducing Pelosinus fermentans Strains Isolated from a Cr(VI)-Contaminated Site and for Type Strain R7.</title>
        <authorList>
            <person name="Brown S.D."/>
            <person name="Podar M."/>
            <person name="Klingeman D.M."/>
            <person name="Johnson C.M."/>
            <person name="Yang Z.K."/>
            <person name="Utturkar S.M."/>
            <person name="Land M.L."/>
            <person name="Mosher J.J."/>
            <person name="Hurt R.A.Jr."/>
            <person name="Phelps T.J."/>
            <person name="Palumbo A.V."/>
            <person name="Arkin A.P."/>
            <person name="Hazen T.C."/>
            <person name="Elias D.A."/>
        </authorList>
    </citation>
    <scope>NUCLEOTIDE SEQUENCE [LARGE SCALE GENOMIC DNA]</scope>
    <source>
        <strain evidence="9 10">B4</strain>
    </source>
</reference>
<dbReference type="GO" id="GO:0005886">
    <property type="term" value="C:plasma membrane"/>
    <property type="evidence" value="ECO:0007669"/>
    <property type="project" value="UniProtKB-SubCell"/>
</dbReference>
<protein>
    <submittedName>
        <fullName evidence="9">Anaerobic c4-dicarboxylate antiporter, DcuC family</fullName>
    </submittedName>
</protein>
<keyword evidence="7 8" id="KW-0472">Membrane</keyword>
<keyword evidence="4" id="KW-1003">Cell membrane</keyword>
<keyword evidence="6 8" id="KW-1133">Transmembrane helix</keyword>
<feature type="transmembrane region" description="Helical" evidence="8">
    <location>
        <begin position="405"/>
        <end position="424"/>
    </location>
</feature>
<dbReference type="Pfam" id="PF03606">
    <property type="entry name" value="DcuC"/>
    <property type="match status" value="1"/>
</dbReference>